<keyword evidence="2" id="KW-0677">Repeat</keyword>
<dbReference type="InterPro" id="IPR028994">
    <property type="entry name" value="Integrin_alpha_N"/>
</dbReference>
<evidence type="ECO:0000256" key="1">
    <source>
        <dbReference type="ARBA" id="ARBA00022729"/>
    </source>
</evidence>
<dbReference type="SMART" id="SM00191">
    <property type="entry name" value="Int_alpha"/>
    <property type="match status" value="7"/>
</dbReference>
<dbReference type="EMBL" id="CP104694">
    <property type="protein sequence ID" value="UXI69685.1"/>
    <property type="molecule type" value="Genomic_DNA"/>
</dbReference>
<sequence length="522" mass="51119">MSRAVCGALLGAAVVQGEASAITVSLGSLVGSNGFRIAGAAAGDSSGFSVSAAGDVNGDGKPDLIIGAPDADPNGASSGSAYVVFGKSSYSASLELSSLNGTNGFRIDGAAANDRLGMAVSGAGDVNGDHIADIIVGAYHATTSNGAEAGASYIIFGRATGFPATLNVSTLNGTNGVRLEGDAGEYSGRAVASAGDINGDGLGDTIIGAYHSGDGHSVGSSYVVFGKSGAFPATINLKSMNSSSGFRLSGNGPGDLSGISVGSAGDLNGDGRSDLLIGAIGTDNHGESSGSTYVVYGRNNFPGNVPLNSLNPNTGFRVDGEAEGDRSGISVNAAGDVNGDGIGDLIIGAYLADPHGSYSGRTYVVFGRQGGLPTDLPLNSIDGVNGFRLNGASDGDVAGTSVSRAGDVNGDGIADILIGAPKADPGGVEAGRAYIMFGKRGAFPATVEMSSLHGTTGMVINGASGGDYAGQTVGAAGDLNGDGLGDVVLGAPGADPHGSFSGNTYVVFGNDTIFANGFEPQQ</sequence>
<evidence type="ECO:0000256" key="4">
    <source>
        <dbReference type="ARBA" id="ARBA00023180"/>
    </source>
</evidence>
<keyword evidence="4" id="KW-0325">Glycoprotein</keyword>
<dbReference type="Pfam" id="PF01839">
    <property type="entry name" value="FG-GAP"/>
    <property type="match status" value="6"/>
</dbReference>
<dbReference type="Proteomes" id="UP001064632">
    <property type="component" value="Chromosome"/>
</dbReference>
<dbReference type="PANTHER" id="PTHR23221:SF7">
    <property type="entry name" value="PHOSPHATIDYLINOSITOL-GLYCAN-SPECIFIC PHOSPHOLIPASE D"/>
    <property type="match status" value="1"/>
</dbReference>
<dbReference type="InterPro" id="IPR000413">
    <property type="entry name" value="Integrin_alpha"/>
</dbReference>
<dbReference type="Gene3D" id="2.130.10.130">
    <property type="entry name" value="Integrin alpha, N-terminal"/>
    <property type="match status" value="4"/>
</dbReference>
<keyword evidence="3" id="KW-0378">Hydrolase</keyword>
<proteinExistence type="predicted"/>
<dbReference type="PANTHER" id="PTHR23221">
    <property type="entry name" value="GLYCOSYLPHOSPHATIDYLINOSITOL PHOSPHOLIPASE D"/>
    <property type="match status" value="1"/>
</dbReference>
<name>A0ABY6BMS5_9GAMM</name>
<keyword evidence="5" id="KW-0401">Integrin</keyword>
<organism evidence="5 6">
    <name type="scientific">Tahibacter amnicola</name>
    <dbReference type="NCBI Taxonomy" id="2976241"/>
    <lineage>
        <taxon>Bacteria</taxon>
        <taxon>Pseudomonadati</taxon>
        <taxon>Pseudomonadota</taxon>
        <taxon>Gammaproteobacteria</taxon>
        <taxon>Lysobacterales</taxon>
        <taxon>Rhodanobacteraceae</taxon>
        <taxon>Tahibacter</taxon>
    </lineage>
</organism>
<evidence type="ECO:0000313" key="5">
    <source>
        <dbReference type="EMBL" id="UXI69685.1"/>
    </source>
</evidence>
<evidence type="ECO:0000256" key="2">
    <source>
        <dbReference type="ARBA" id="ARBA00022737"/>
    </source>
</evidence>
<dbReference type="InterPro" id="IPR013519">
    <property type="entry name" value="Int_alpha_beta-p"/>
</dbReference>
<dbReference type="RefSeq" id="WP_261696638.1">
    <property type="nucleotide sequence ID" value="NZ_CP104694.1"/>
</dbReference>
<dbReference type="GO" id="GO:0007229">
    <property type="term" value="P:integrin-mediated signaling pathway"/>
    <property type="evidence" value="ECO:0007669"/>
    <property type="project" value="UniProtKB-KW"/>
</dbReference>
<dbReference type="SUPFAM" id="SSF69318">
    <property type="entry name" value="Integrin alpha N-terminal domain"/>
    <property type="match status" value="2"/>
</dbReference>
<keyword evidence="6" id="KW-1185">Reference proteome</keyword>
<dbReference type="PROSITE" id="PS51470">
    <property type="entry name" value="FG_GAP"/>
    <property type="match status" value="7"/>
</dbReference>
<dbReference type="InterPro" id="IPR013517">
    <property type="entry name" value="FG-GAP"/>
</dbReference>
<gene>
    <name evidence="5" type="ORF">N4264_08655</name>
</gene>
<evidence type="ECO:0000313" key="6">
    <source>
        <dbReference type="Proteomes" id="UP001064632"/>
    </source>
</evidence>
<accession>A0ABY6BMS5</accession>
<dbReference type="PRINTS" id="PR01185">
    <property type="entry name" value="INTEGRINA"/>
</dbReference>
<evidence type="ECO:0000256" key="3">
    <source>
        <dbReference type="ARBA" id="ARBA00022801"/>
    </source>
</evidence>
<reference evidence="5" key="1">
    <citation type="submission" date="2022-09" db="EMBL/GenBank/DDBJ databases">
        <title>Tahibacter sp. nov., isolated from a fresh water.</title>
        <authorList>
            <person name="Baek J.H."/>
            <person name="Lee J.K."/>
            <person name="Kim J.M."/>
            <person name="Jeon C.O."/>
        </authorList>
    </citation>
    <scope>NUCLEOTIDE SEQUENCE</scope>
    <source>
        <strain evidence="5">W38</strain>
    </source>
</reference>
<keyword evidence="1" id="KW-0732">Signal</keyword>
<protein>
    <submittedName>
        <fullName evidence="5">Integrin alpha</fullName>
    </submittedName>
</protein>